<dbReference type="Gene3D" id="3.30.559.30">
    <property type="entry name" value="Nonribosomal peptide synthetase, condensation domain"/>
    <property type="match status" value="1"/>
</dbReference>
<evidence type="ECO:0000256" key="6">
    <source>
        <dbReference type="ARBA" id="ARBA00013449"/>
    </source>
</evidence>
<comment type="catalytic activity">
    <reaction evidence="3">
        <text>2 a mycocerosyl-[mycocerosic acid synthase] + a phthiodiolone = a dimycocerosyl phthiodiolone + 2 holo-[mycocerosic acid synthase].</text>
        <dbReference type="EC" id="2.3.1.282"/>
    </reaction>
</comment>
<evidence type="ECO:0000313" key="15">
    <source>
        <dbReference type="Proteomes" id="UP000078396"/>
    </source>
</evidence>
<dbReference type="OrthoDB" id="3318646at2"/>
<evidence type="ECO:0000256" key="9">
    <source>
        <dbReference type="ARBA" id="ARBA00023315"/>
    </source>
</evidence>
<dbReference type="InterPro" id="IPR023213">
    <property type="entry name" value="CAT-like_dom_sf"/>
</dbReference>
<dbReference type="AlphaFoldDB" id="A0A178LUQ1"/>
<dbReference type="RefSeq" id="WP_064282753.1">
    <property type="nucleotide sequence ID" value="NZ_LWCS01000030.1"/>
</dbReference>
<feature type="domain" description="Phthiocerol/phthiodiolone dimycocerosyl transferase C-terminal" evidence="13">
    <location>
        <begin position="204"/>
        <end position="402"/>
    </location>
</feature>
<dbReference type="GO" id="GO:0016746">
    <property type="term" value="F:acyltransferase activity"/>
    <property type="evidence" value="ECO:0007669"/>
    <property type="project" value="UniProtKB-KW"/>
</dbReference>
<keyword evidence="7" id="KW-0443">Lipid metabolism</keyword>
<evidence type="ECO:0000256" key="10">
    <source>
        <dbReference type="ARBA" id="ARBA00030465"/>
    </source>
</evidence>
<dbReference type="EC" id="2.3.1.282" evidence="5"/>
<keyword evidence="7" id="KW-0444">Lipid biosynthesis</keyword>
<evidence type="ECO:0000256" key="2">
    <source>
        <dbReference type="ARBA" id="ARBA00000625"/>
    </source>
</evidence>
<gene>
    <name evidence="14" type="ORF">A4X20_23515</name>
</gene>
<evidence type="ECO:0000313" key="14">
    <source>
        <dbReference type="EMBL" id="OAN37178.1"/>
    </source>
</evidence>
<evidence type="ECO:0000256" key="7">
    <source>
        <dbReference type="ARBA" id="ARBA00022516"/>
    </source>
</evidence>
<evidence type="ECO:0000256" key="1">
    <source>
        <dbReference type="ARBA" id="ARBA00000026"/>
    </source>
</evidence>
<evidence type="ECO:0000256" key="12">
    <source>
        <dbReference type="ARBA" id="ARBA00033407"/>
    </source>
</evidence>
<comment type="caution">
    <text evidence="14">The sequence shown here is derived from an EMBL/GenBank/DDBJ whole genome shotgun (WGS) entry which is preliminary data.</text>
</comment>
<evidence type="ECO:0000256" key="3">
    <source>
        <dbReference type="ARBA" id="ARBA00001907"/>
    </source>
</evidence>
<evidence type="ECO:0000256" key="11">
    <source>
        <dbReference type="ARBA" id="ARBA00032317"/>
    </source>
</evidence>
<evidence type="ECO:0000256" key="8">
    <source>
        <dbReference type="ARBA" id="ARBA00022679"/>
    </source>
</evidence>
<dbReference type="SUPFAM" id="SSF52777">
    <property type="entry name" value="CoA-dependent acyltransferases"/>
    <property type="match status" value="2"/>
</dbReference>
<sequence>MADHRATAATQSLIRPLDLSEEVYASFGSFVGYCVRATGHIDVAAMTRALAQLRSCYPVLATRIVPLGTGRHAITAERDDADPTYVTVTSGRGSPPLRGLTMRQQDQVCAVHIAEGEGDTTVAFFTHHSVADGQHSLVLLTQLWSMYTDIVAGRPSPAVAPHPYPESAEALLLARGYLDATSSGSVPSPCSDISDTTVANDAASAEFIRLRLTPAQTTQLISNARSQHTTVNGVISAALILAEAQVRSVDMGEIAYMYTVDLRSRLNPPVGLTEGTNVIAPVFATGADVAGDGMYEMARKLNTKLAADLDRGMIAELLGLVAALSNDEFPELPAVLTPGETLSSTNWGRIPELVTPPSVSLIDFHPASYQQWQSPQGLDIPGLHMTESAYITTFNGSLAIDFASSDNPDLAAARAAATRQLLTPEDVQNVVDDGGE</sequence>
<protein>
    <recommendedName>
        <fullName evidence="6">Phthiocerol/phthiodiolone dimycocerosyl transferase</fullName>
        <ecNumber evidence="5">2.3.1.282</ecNumber>
    </recommendedName>
    <alternativeName>
        <fullName evidence="12">Acyltransferase PapA5</fullName>
    </alternativeName>
    <alternativeName>
        <fullName evidence="10">Phthiocerol/phthiodiolone O-acyltransferase</fullName>
    </alternativeName>
    <alternativeName>
        <fullName evidence="11">Polyketide synthase-associated protein A5</fullName>
    </alternativeName>
</protein>
<reference evidence="14 15" key="1">
    <citation type="submission" date="2016-04" db="EMBL/GenBank/DDBJ databases">
        <title>Draft Genome Sequences of Staphylococcus capitis Strain H36, S. capitis Strain H65, S. cohnii Strain H62, S. hominis Strain H69, Mycobacterium iranicum Strain H39, Plantibacter sp. Strain H53, Pseudomonas oryzihabitans Strain H72, and Microbacterium sp. Strain H83, isolated from residential settings.</title>
        <authorList>
            <person name="Lymperopoulou D."/>
            <person name="Adams R.I."/>
            <person name="Lindow S."/>
            <person name="Coil D.A."/>
            <person name="Jospin G."/>
            <person name="Eisen J.A."/>
        </authorList>
    </citation>
    <scope>NUCLEOTIDE SEQUENCE [LARGE SCALE GENOMIC DNA]</scope>
    <source>
        <strain evidence="14 15">H39</strain>
    </source>
</reference>
<comment type="catalytic activity">
    <reaction evidence="1">
        <text>2 a mycocerosyl-[mycocerosic acid synthase] + a phthiocerol = a dimycocerosyl phthiocerol + 2 holo-[mycocerosic acid synthase].</text>
        <dbReference type="EC" id="2.3.1.282"/>
    </reaction>
</comment>
<evidence type="ECO:0000256" key="5">
    <source>
        <dbReference type="ARBA" id="ARBA00012866"/>
    </source>
</evidence>
<proteinExistence type="inferred from homology"/>
<evidence type="ECO:0000259" key="13">
    <source>
        <dbReference type="Pfam" id="PF16911"/>
    </source>
</evidence>
<dbReference type="Pfam" id="PF16911">
    <property type="entry name" value="PapA_C"/>
    <property type="match status" value="1"/>
</dbReference>
<accession>A0A178LUQ1</accession>
<keyword evidence="8" id="KW-0808">Transferase</keyword>
<organism evidence="14 15">
    <name type="scientific">Mycolicibacterium iranicum</name>
    <name type="common">Mycobacterium iranicum</name>
    <dbReference type="NCBI Taxonomy" id="912594"/>
    <lineage>
        <taxon>Bacteria</taxon>
        <taxon>Bacillati</taxon>
        <taxon>Actinomycetota</taxon>
        <taxon>Actinomycetes</taxon>
        <taxon>Mycobacteriales</taxon>
        <taxon>Mycobacteriaceae</taxon>
        <taxon>Mycolicibacterium</taxon>
    </lineage>
</organism>
<dbReference type="Proteomes" id="UP000078396">
    <property type="component" value="Unassembled WGS sequence"/>
</dbReference>
<comment type="similarity">
    <text evidence="4">Belongs to the acyltransferase PapA5 family.</text>
</comment>
<dbReference type="EMBL" id="LWCS01000030">
    <property type="protein sequence ID" value="OAN37178.1"/>
    <property type="molecule type" value="Genomic_DNA"/>
</dbReference>
<dbReference type="Gene3D" id="3.30.559.10">
    <property type="entry name" value="Chloramphenicol acetyltransferase-like domain"/>
    <property type="match status" value="1"/>
</dbReference>
<keyword evidence="9" id="KW-0012">Acyltransferase</keyword>
<comment type="catalytic activity">
    <reaction evidence="2">
        <text>2 a mycocerosyl-[mycocerosic acid synthase] + a phenolphthiocerol = a dimycocerosyl phenolphthiocerol + 2 holo-[mycocerosic acid synthase].</text>
        <dbReference type="EC" id="2.3.1.282"/>
    </reaction>
</comment>
<name>A0A178LUQ1_MYCIR</name>
<dbReference type="InterPro" id="IPR031641">
    <property type="entry name" value="PapA_C"/>
</dbReference>
<evidence type="ECO:0000256" key="4">
    <source>
        <dbReference type="ARBA" id="ARBA00006558"/>
    </source>
</evidence>